<keyword evidence="2" id="KW-0378">Hydrolase</keyword>
<dbReference type="EMBL" id="JAUIQD010000001">
    <property type="protein sequence ID" value="KAK3363119.1"/>
    <property type="molecule type" value="Genomic_DNA"/>
</dbReference>
<comment type="caution">
    <text evidence="2">The sequence shown here is derived from an EMBL/GenBank/DDBJ whole genome shotgun (WGS) entry which is preliminary data.</text>
</comment>
<dbReference type="InterPro" id="IPR051532">
    <property type="entry name" value="Ester_Hydrolysis_Enzymes"/>
</dbReference>
<dbReference type="PANTHER" id="PTHR30383">
    <property type="entry name" value="THIOESTERASE 1/PROTEASE 1/LYSOPHOSPHOLIPASE L1"/>
    <property type="match status" value="1"/>
</dbReference>
<evidence type="ECO:0000313" key="2">
    <source>
        <dbReference type="EMBL" id="KAK3363119.1"/>
    </source>
</evidence>
<keyword evidence="3" id="KW-1185">Reference proteome</keyword>
<evidence type="ECO:0000259" key="1">
    <source>
        <dbReference type="Pfam" id="PF13472"/>
    </source>
</evidence>
<accession>A0AAJ0HV46</accession>
<dbReference type="SUPFAM" id="SSF52266">
    <property type="entry name" value="SGNH hydrolase"/>
    <property type="match status" value="1"/>
</dbReference>
<reference evidence="2" key="2">
    <citation type="submission" date="2023-06" db="EMBL/GenBank/DDBJ databases">
        <authorList>
            <consortium name="Lawrence Berkeley National Laboratory"/>
            <person name="Haridas S."/>
            <person name="Hensen N."/>
            <person name="Bonometti L."/>
            <person name="Westerberg I."/>
            <person name="Brannstrom I.O."/>
            <person name="Guillou S."/>
            <person name="Cros-Aarteil S."/>
            <person name="Calhoun S."/>
            <person name="Kuo A."/>
            <person name="Mondo S."/>
            <person name="Pangilinan J."/>
            <person name="Riley R."/>
            <person name="Labutti K."/>
            <person name="Andreopoulos B."/>
            <person name="Lipzen A."/>
            <person name="Chen C."/>
            <person name="Yanf M."/>
            <person name="Daum C."/>
            <person name="Ng V."/>
            <person name="Clum A."/>
            <person name="Steindorff A."/>
            <person name="Ohm R."/>
            <person name="Martin F."/>
            <person name="Silar P."/>
            <person name="Natvig D."/>
            <person name="Lalanne C."/>
            <person name="Gautier V."/>
            <person name="Ament-Velasquez S.L."/>
            <person name="Kruys A."/>
            <person name="Hutchinson M.I."/>
            <person name="Powell A.J."/>
            <person name="Barry K."/>
            <person name="Miller A.N."/>
            <person name="Grigoriev I.V."/>
            <person name="Debuchy R."/>
            <person name="Gladieux P."/>
            <person name="Thoren M.H."/>
            <person name="Johannesson H."/>
        </authorList>
    </citation>
    <scope>NUCLEOTIDE SEQUENCE</scope>
    <source>
        <strain evidence="2">CBS 955.72</strain>
    </source>
</reference>
<protein>
    <submittedName>
        <fullName evidence="2">SGNH hydrolase-type esterase domain-containing protein</fullName>
    </submittedName>
</protein>
<organism evidence="2 3">
    <name type="scientific">Lasiosphaeria hispida</name>
    <dbReference type="NCBI Taxonomy" id="260671"/>
    <lineage>
        <taxon>Eukaryota</taxon>
        <taxon>Fungi</taxon>
        <taxon>Dikarya</taxon>
        <taxon>Ascomycota</taxon>
        <taxon>Pezizomycotina</taxon>
        <taxon>Sordariomycetes</taxon>
        <taxon>Sordariomycetidae</taxon>
        <taxon>Sordariales</taxon>
        <taxon>Lasiosphaeriaceae</taxon>
        <taxon>Lasiosphaeria</taxon>
    </lineage>
</organism>
<dbReference type="GO" id="GO:0004622">
    <property type="term" value="F:phosphatidylcholine lysophospholipase activity"/>
    <property type="evidence" value="ECO:0007669"/>
    <property type="project" value="TreeGrafter"/>
</dbReference>
<gene>
    <name evidence="2" type="ORF">B0T25DRAFT_31123</name>
</gene>
<dbReference type="Pfam" id="PF13472">
    <property type="entry name" value="Lipase_GDSL_2"/>
    <property type="match status" value="1"/>
</dbReference>
<sequence length="249" mass="28488">MAGRQKLRILCFGDSLTAGYTQMGSVYHPYEETLRQMLEMAFPDVDIETVEDGKPGDTVKHGFLPRIQKNFPFKKQDDESYDWTIVLGGTNDIAYSIKPEDIFEKLKQVWEVPLRRKSKVLALTVPEAGVFREQLNARRTALNDLIKGYKRDGFHVFDLHSAVPYFAMSAQDQERYWDDGVHFTSDGYDLIGNKVGISLVSILAKERAANTPAKKRRVFRDDEKSFEEEVGDPTAIDQGYIVVRRKDLD</sequence>
<dbReference type="AlphaFoldDB" id="A0AAJ0HV46"/>
<dbReference type="Proteomes" id="UP001275084">
    <property type="component" value="Unassembled WGS sequence"/>
</dbReference>
<name>A0AAJ0HV46_9PEZI</name>
<dbReference type="Gene3D" id="3.40.50.1110">
    <property type="entry name" value="SGNH hydrolase"/>
    <property type="match status" value="1"/>
</dbReference>
<reference evidence="2" key="1">
    <citation type="journal article" date="2023" name="Mol. Phylogenet. Evol.">
        <title>Genome-scale phylogeny and comparative genomics of the fungal order Sordariales.</title>
        <authorList>
            <person name="Hensen N."/>
            <person name="Bonometti L."/>
            <person name="Westerberg I."/>
            <person name="Brannstrom I.O."/>
            <person name="Guillou S."/>
            <person name="Cros-Aarteil S."/>
            <person name="Calhoun S."/>
            <person name="Haridas S."/>
            <person name="Kuo A."/>
            <person name="Mondo S."/>
            <person name="Pangilinan J."/>
            <person name="Riley R."/>
            <person name="LaButti K."/>
            <person name="Andreopoulos B."/>
            <person name="Lipzen A."/>
            <person name="Chen C."/>
            <person name="Yan M."/>
            <person name="Daum C."/>
            <person name="Ng V."/>
            <person name="Clum A."/>
            <person name="Steindorff A."/>
            <person name="Ohm R.A."/>
            <person name="Martin F."/>
            <person name="Silar P."/>
            <person name="Natvig D.O."/>
            <person name="Lalanne C."/>
            <person name="Gautier V."/>
            <person name="Ament-Velasquez S.L."/>
            <person name="Kruys A."/>
            <person name="Hutchinson M.I."/>
            <person name="Powell A.J."/>
            <person name="Barry K."/>
            <person name="Miller A.N."/>
            <person name="Grigoriev I.V."/>
            <person name="Debuchy R."/>
            <person name="Gladieux P."/>
            <person name="Hiltunen Thoren M."/>
            <person name="Johannesson H."/>
        </authorList>
    </citation>
    <scope>NUCLEOTIDE SEQUENCE</scope>
    <source>
        <strain evidence="2">CBS 955.72</strain>
    </source>
</reference>
<dbReference type="PANTHER" id="PTHR30383:SF19">
    <property type="entry name" value="FIBRONECTIN TYPE-III DOMAIN-CONTAINING PROTEIN"/>
    <property type="match status" value="1"/>
</dbReference>
<feature type="domain" description="SGNH hydrolase-type esterase" evidence="1">
    <location>
        <begin position="11"/>
        <end position="190"/>
    </location>
</feature>
<evidence type="ECO:0000313" key="3">
    <source>
        <dbReference type="Proteomes" id="UP001275084"/>
    </source>
</evidence>
<dbReference type="CDD" id="cd00229">
    <property type="entry name" value="SGNH_hydrolase"/>
    <property type="match status" value="1"/>
</dbReference>
<dbReference type="InterPro" id="IPR036514">
    <property type="entry name" value="SGNH_hydro_sf"/>
</dbReference>
<proteinExistence type="predicted"/>
<dbReference type="InterPro" id="IPR013830">
    <property type="entry name" value="SGNH_hydro"/>
</dbReference>